<protein>
    <submittedName>
        <fullName evidence="8">RNA polymerase subunit sigma-70</fullName>
    </submittedName>
</protein>
<dbReference type="SUPFAM" id="SSF88946">
    <property type="entry name" value="Sigma2 domain of RNA polymerase sigma factors"/>
    <property type="match status" value="1"/>
</dbReference>
<dbReference type="PANTHER" id="PTHR43133">
    <property type="entry name" value="RNA POLYMERASE ECF-TYPE SIGMA FACTO"/>
    <property type="match status" value="1"/>
</dbReference>
<evidence type="ECO:0000256" key="5">
    <source>
        <dbReference type="SAM" id="MobiDB-lite"/>
    </source>
</evidence>
<dbReference type="EMBL" id="JAMOIM010000013">
    <property type="protein sequence ID" value="MCW6510125.1"/>
    <property type="molecule type" value="Genomic_DNA"/>
</dbReference>
<evidence type="ECO:0000259" key="7">
    <source>
        <dbReference type="Pfam" id="PF22029"/>
    </source>
</evidence>
<dbReference type="AlphaFoldDB" id="A0AA41YZH3"/>
<evidence type="ECO:0000256" key="4">
    <source>
        <dbReference type="ARBA" id="ARBA00023163"/>
    </source>
</evidence>
<dbReference type="Pfam" id="PF22029">
    <property type="entry name" value="PhyR_sigma2"/>
    <property type="match status" value="1"/>
</dbReference>
<dbReference type="GO" id="GO:0006352">
    <property type="term" value="P:DNA-templated transcription initiation"/>
    <property type="evidence" value="ECO:0007669"/>
    <property type="project" value="InterPro"/>
</dbReference>
<keyword evidence="3" id="KW-0731">Sigma factor</keyword>
<organism evidence="8 9">
    <name type="scientific">Lichenifustis flavocetrariae</name>
    <dbReference type="NCBI Taxonomy" id="2949735"/>
    <lineage>
        <taxon>Bacteria</taxon>
        <taxon>Pseudomonadati</taxon>
        <taxon>Pseudomonadota</taxon>
        <taxon>Alphaproteobacteria</taxon>
        <taxon>Hyphomicrobiales</taxon>
        <taxon>Lichenihabitantaceae</taxon>
        <taxon>Lichenifustis</taxon>
    </lineage>
</organism>
<reference evidence="8" key="1">
    <citation type="submission" date="2022-05" db="EMBL/GenBank/DDBJ databases">
        <authorList>
            <person name="Pankratov T."/>
        </authorList>
    </citation>
    <scope>NUCLEOTIDE SEQUENCE</scope>
    <source>
        <strain evidence="8">BP6-180914</strain>
    </source>
</reference>
<comment type="caution">
    <text evidence="8">The sequence shown here is derived from an EMBL/GenBank/DDBJ whole genome shotgun (WGS) entry which is preliminary data.</text>
</comment>
<evidence type="ECO:0000313" key="9">
    <source>
        <dbReference type="Proteomes" id="UP001165667"/>
    </source>
</evidence>
<evidence type="ECO:0000259" key="6">
    <source>
        <dbReference type="Pfam" id="PF08281"/>
    </source>
</evidence>
<dbReference type="InterPro" id="IPR053866">
    <property type="entry name" value="PhyR_sigma2"/>
</dbReference>
<keyword evidence="4" id="KW-0804">Transcription</keyword>
<dbReference type="Pfam" id="PF08281">
    <property type="entry name" value="Sigma70_r4_2"/>
    <property type="match status" value="1"/>
</dbReference>
<gene>
    <name evidence="8" type="ORF">M8523_19075</name>
</gene>
<dbReference type="SUPFAM" id="SSF88659">
    <property type="entry name" value="Sigma3 and sigma4 domains of RNA polymerase sigma factors"/>
    <property type="match status" value="1"/>
</dbReference>
<dbReference type="InterPro" id="IPR013249">
    <property type="entry name" value="RNA_pol_sigma70_r4_t2"/>
</dbReference>
<keyword evidence="2" id="KW-0805">Transcription regulation</keyword>
<dbReference type="GO" id="GO:0003677">
    <property type="term" value="F:DNA binding"/>
    <property type="evidence" value="ECO:0007669"/>
    <property type="project" value="InterPro"/>
</dbReference>
<dbReference type="Gene3D" id="1.10.10.10">
    <property type="entry name" value="Winged helix-like DNA-binding domain superfamily/Winged helix DNA-binding domain"/>
    <property type="match status" value="1"/>
</dbReference>
<dbReference type="PANTHER" id="PTHR43133:SF25">
    <property type="entry name" value="RNA POLYMERASE SIGMA FACTOR RFAY-RELATED"/>
    <property type="match status" value="1"/>
</dbReference>
<evidence type="ECO:0000313" key="8">
    <source>
        <dbReference type="EMBL" id="MCW6510125.1"/>
    </source>
</evidence>
<evidence type="ECO:0000256" key="1">
    <source>
        <dbReference type="ARBA" id="ARBA00010641"/>
    </source>
</evidence>
<dbReference type="InterPro" id="IPR013325">
    <property type="entry name" value="RNA_pol_sigma_r2"/>
</dbReference>
<dbReference type="GO" id="GO:0016987">
    <property type="term" value="F:sigma factor activity"/>
    <property type="evidence" value="ECO:0007669"/>
    <property type="project" value="UniProtKB-KW"/>
</dbReference>
<feature type="domain" description="RNA polymerase sigma factor 70 region 4 type 2" evidence="6">
    <location>
        <begin position="109"/>
        <end position="154"/>
    </location>
</feature>
<feature type="domain" description="PhyR sigma2" evidence="7">
    <location>
        <begin position="17"/>
        <end position="63"/>
    </location>
</feature>
<name>A0AA41YZH3_9HYPH</name>
<accession>A0AA41YZH3</accession>
<proteinExistence type="inferred from homology"/>
<evidence type="ECO:0000256" key="2">
    <source>
        <dbReference type="ARBA" id="ARBA00023015"/>
    </source>
</evidence>
<feature type="region of interest" description="Disordered" evidence="5">
    <location>
        <begin position="165"/>
        <end position="188"/>
    </location>
</feature>
<dbReference type="InterPro" id="IPR039425">
    <property type="entry name" value="RNA_pol_sigma-70-like"/>
</dbReference>
<comment type="similarity">
    <text evidence="1">Belongs to the sigma-70 factor family. ECF subfamily.</text>
</comment>
<dbReference type="InterPro" id="IPR013324">
    <property type="entry name" value="RNA_pol_sigma_r3/r4-like"/>
</dbReference>
<dbReference type="InterPro" id="IPR036388">
    <property type="entry name" value="WH-like_DNA-bd_sf"/>
</dbReference>
<dbReference type="Gene3D" id="1.10.1740.10">
    <property type="match status" value="1"/>
</dbReference>
<evidence type="ECO:0000256" key="3">
    <source>
        <dbReference type="ARBA" id="ARBA00023082"/>
    </source>
</evidence>
<dbReference type="RefSeq" id="WP_282586495.1">
    <property type="nucleotide sequence ID" value="NZ_JAMOIM010000013.1"/>
</dbReference>
<dbReference type="Proteomes" id="UP001165667">
    <property type="component" value="Unassembled WGS sequence"/>
</dbReference>
<sequence>METIRDIGYRDELARFTPNLRRYARALVRNHSSEAADELVQTTLTRALGGDQARRGARLLVWLVSILTGLHREQVRDIGAEQKLGFGGGESPTVGSSSSWKSARRDPALLSSIPLEYREALLLVVLENMSYAQVAECLGLSVTTVGTRVARARDYLAKAQAGWSSDKPLSATQGKAARTPAPYLRVVK</sequence>
<keyword evidence="9" id="KW-1185">Reference proteome</keyword>